<dbReference type="GO" id="GO:0005737">
    <property type="term" value="C:cytoplasm"/>
    <property type="evidence" value="ECO:0007669"/>
    <property type="project" value="TreeGrafter"/>
</dbReference>
<dbReference type="InterPro" id="IPR045129">
    <property type="entry name" value="RNF123/RKP/RSPRY1"/>
</dbReference>
<dbReference type="InterPro" id="IPR001841">
    <property type="entry name" value="Znf_RING"/>
</dbReference>
<evidence type="ECO:0000313" key="6">
    <source>
        <dbReference type="EMBL" id="KAK0062573.1"/>
    </source>
</evidence>
<dbReference type="Proteomes" id="UP001233172">
    <property type="component" value="Unassembled WGS sequence"/>
</dbReference>
<dbReference type="SUPFAM" id="SSF49899">
    <property type="entry name" value="Concanavalin A-like lectins/glucanases"/>
    <property type="match status" value="1"/>
</dbReference>
<keyword evidence="2 4" id="KW-0863">Zinc-finger</keyword>
<evidence type="ECO:0000259" key="5">
    <source>
        <dbReference type="PROSITE" id="PS50089"/>
    </source>
</evidence>
<keyword evidence="1" id="KW-0479">Metal-binding</keyword>
<dbReference type="PROSITE" id="PS50089">
    <property type="entry name" value="ZF_RING_2"/>
    <property type="match status" value="1"/>
</dbReference>
<proteinExistence type="predicted"/>
<dbReference type="PANTHER" id="PTHR13363">
    <property type="entry name" value="RING FINGER AND SRY DOMAIN-CONTAINING"/>
    <property type="match status" value="1"/>
</dbReference>
<dbReference type="InterPro" id="IPR013320">
    <property type="entry name" value="ConA-like_dom_sf"/>
</dbReference>
<evidence type="ECO:0000256" key="3">
    <source>
        <dbReference type="ARBA" id="ARBA00022833"/>
    </source>
</evidence>
<dbReference type="Gene3D" id="3.30.40.10">
    <property type="entry name" value="Zinc/RING finger domain, C3HC4 (zinc finger)"/>
    <property type="match status" value="1"/>
</dbReference>
<evidence type="ECO:0000256" key="4">
    <source>
        <dbReference type="PROSITE-ProRule" id="PRU00175"/>
    </source>
</evidence>
<gene>
    <name evidence="6" type="ORF">Bpfe_007778</name>
</gene>
<sequence length="211" mass="24366">MCEKWVLSTVAMCEKWFMSTVAMCEKWFMSTVAMCEKWVMSTVGMCDILGLLLDLENQYLIFYLNGEPLPSYKQLFTHARTGFFAAASFMSFQQCEFNFGEKQFRYPPPRAFKTFNQYGRLLPEEKIVLPRHQKMALMNQFVVSEDACTLCFDNIADTQLLDCGHRGFCEVCAIQLEKCPICRKEILERVRCHSDTRSPTPGLVLLQTPVV</sequence>
<name>A0AAD8BYM9_BIOPF</name>
<dbReference type="Gene3D" id="2.60.120.920">
    <property type="match status" value="1"/>
</dbReference>
<keyword evidence="3" id="KW-0862">Zinc</keyword>
<keyword evidence="7" id="KW-1185">Reference proteome</keyword>
<reference evidence="6" key="1">
    <citation type="journal article" date="2023" name="PLoS Negl. Trop. Dis.">
        <title>A genome sequence for Biomphalaria pfeifferi, the major vector snail for the human-infecting parasite Schistosoma mansoni.</title>
        <authorList>
            <person name="Bu L."/>
            <person name="Lu L."/>
            <person name="Laidemitt M.R."/>
            <person name="Zhang S.M."/>
            <person name="Mutuku M."/>
            <person name="Mkoji G."/>
            <person name="Steinauer M."/>
            <person name="Loker E.S."/>
        </authorList>
    </citation>
    <scope>NUCLEOTIDE SEQUENCE</scope>
    <source>
        <strain evidence="6">KasaAsao</strain>
    </source>
</reference>
<protein>
    <submittedName>
        <fullName evidence="6">RING finger and SPRY domain-containing protein 1</fullName>
    </submittedName>
</protein>
<evidence type="ECO:0000256" key="1">
    <source>
        <dbReference type="ARBA" id="ARBA00022723"/>
    </source>
</evidence>
<dbReference type="InterPro" id="IPR043136">
    <property type="entry name" value="B30.2/SPRY_sf"/>
</dbReference>
<evidence type="ECO:0000313" key="7">
    <source>
        <dbReference type="Proteomes" id="UP001233172"/>
    </source>
</evidence>
<reference evidence="6" key="2">
    <citation type="submission" date="2023-04" db="EMBL/GenBank/DDBJ databases">
        <authorList>
            <person name="Bu L."/>
            <person name="Lu L."/>
            <person name="Laidemitt M.R."/>
            <person name="Zhang S.M."/>
            <person name="Mutuku M."/>
            <person name="Mkoji G."/>
            <person name="Steinauer M."/>
            <person name="Loker E.S."/>
        </authorList>
    </citation>
    <scope>NUCLEOTIDE SEQUENCE</scope>
    <source>
        <strain evidence="6">KasaAsao</strain>
        <tissue evidence="6">Whole Snail</tissue>
    </source>
</reference>
<dbReference type="PANTHER" id="PTHR13363:SF6">
    <property type="entry name" value="RING FINGER AND SPRY DOMAIN-CONTAINING PROTEIN 1"/>
    <property type="match status" value="1"/>
</dbReference>
<comment type="caution">
    <text evidence="6">The sequence shown here is derived from an EMBL/GenBank/DDBJ whole genome shotgun (WGS) entry which is preliminary data.</text>
</comment>
<evidence type="ECO:0000256" key="2">
    <source>
        <dbReference type="ARBA" id="ARBA00022771"/>
    </source>
</evidence>
<organism evidence="6 7">
    <name type="scientific">Biomphalaria pfeifferi</name>
    <name type="common">Bloodfluke planorb</name>
    <name type="synonym">Freshwater snail</name>
    <dbReference type="NCBI Taxonomy" id="112525"/>
    <lineage>
        <taxon>Eukaryota</taxon>
        <taxon>Metazoa</taxon>
        <taxon>Spiralia</taxon>
        <taxon>Lophotrochozoa</taxon>
        <taxon>Mollusca</taxon>
        <taxon>Gastropoda</taxon>
        <taxon>Heterobranchia</taxon>
        <taxon>Euthyneura</taxon>
        <taxon>Panpulmonata</taxon>
        <taxon>Hygrophila</taxon>
        <taxon>Lymnaeoidea</taxon>
        <taxon>Planorbidae</taxon>
        <taxon>Biomphalaria</taxon>
    </lineage>
</organism>
<accession>A0AAD8BYM9</accession>
<dbReference type="SUPFAM" id="SSF57850">
    <property type="entry name" value="RING/U-box"/>
    <property type="match status" value="1"/>
</dbReference>
<feature type="domain" description="RING-type" evidence="5">
    <location>
        <begin position="148"/>
        <end position="183"/>
    </location>
</feature>
<dbReference type="AlphaFoldDB" id="A0AAD8BYM9"/>
<dbReference type="GO" id="GO:0008270">
    <property type="term" value="F:zinc ion binding"/>
    <property type="evidence" value="ECO:0007669"/>
    <property type="project" value="UniProtKB-KW"/>
</dbReference>
<dbReference type="InterPro" id="IPR013083">
    <property type="entry name" value="Znf_RING/FYVE/PHD"/>
</dbReference>
<dbReference type="SMART" id="SM00184">
    <property type="entry name" value="RING"/>
    <property type="match status" value="1"/>
</dbReference>
<dbReference type="GO" id="GO:0051603">
    <property type="term" value="P:proteolysis involved in protein catabolic process"/>
    <property type="evidence" value="ECO:0007669"/>
    <property type="project" value="TreeGrafter"/>
</dbReference>
<dbReference type="Pfam" id="PF13920">
    <property type="entry name" value="zf-C3HC4_3"/>
    <property type="match status" value="1"/>
</dbReference>
<dbReference type="EMBL" id="JASAOG010000024">
    <property type="protein sequence ID" value="KAK0062573.1"/>
    <property type="molecule type" value="Genomic_DNA"/>
</dbReference>
<dbReference type="GO" id="GO:0004842">
    <property type="term" value="F:ubiquitin-protein transferase activity"/>
    <property type="evidence" value="ECO:0007669"/>
    <property type="project" value="InterPro"/>
</dbReference>